<accession>A0ABN3E6R1</accession>
<dbReference type="InterPro" id="IPR001910">
    <property type="entry name" value="Inosine/uridine_hydrolase_dom"/>
</dbReference>
<keyword evidence="1 4" id="KW-0378">Hydrolase</keyword>
<dbReference type="InterPro" id="IPR023186">
    <property type="entry name" value="IUNH"/>
</dbReference>
<gene>
    <name evidence="4" type="ORF">GCM10009851_39350</name>
</gene>
<sequence length="321" mass="33973">MKVLLDTDLALGERGSEIDDGVAFAMAAASDAVDLVAVTTVNGNTHVETATALAASLGRTLGLDDVPIYAGAEHPLVLPRHQLGPAQLSGEQRDEFHRIKKERASAASAIVDHVHRFPDELTIVAIGPLTNLALALRLDPSIAEKIANVFVMGGYYFGQTNRMDLPGEFNVWADPHSFDAVLTSGAPLSLVGIDVTSKVTLSREDAASLSAGGPVARLVGEHALAWIDHLNAEQPNAATPIDSCVMHDPLAMVAAISEDVLIWKDAYVRAESSSELTRGVTIADFLSSANPPPANARVAVEVDTGAFSEFWDALFLGHDRA</sequence>
<evidence type="ECO:0000259" key="3">
    <source>
        <dbReference type="Pfam" id="PF01156"/>
    </source>
</evidence>
<dbReference type="EMBL" id="BAAAQY010000017">
    <property type="protein sequence ID" value="GAA2249910.1"/>
    <property type="molecule type" value="Genomic_DNA"/>
</dbReference>
<dbReference type="PANTHER" id="PTHR12304:SF4">
    <property type="entry name" value="URIDINE NUCLEOSIDASE"/>
    <property type="match status" value="1"/>
</dbReference>
<comment type="caution">
    <text evidence="4">The sequence shown here is derived from an EMBL/GenBank/DDBJ whole genome shotgun (WGS) entry which is preliminary data.</text>
</comment>
<dbReference type="Gene3D" id="3.90.245.10">
    <property type="entry name" value="Ribonucleoside hydrolase-like"/>
    <property type="match status" value="1"/>
</dbReference>
<dbReference type="RefSeq" id="WP_259481658.1">
    <property type="nucleotide sequence ID" value="NZ_BAAAQY010000017.1"/>
</dbReference>
<name>A0ABN3E6R1_9MICO</name>
<dbReference type="GO" id="GO:0016787">
    <property type="term" value="F:hydrolase activity"/>
    <property type="evidence" value="ECO:0007669"/>
    <property type="project" value="UniProtKB-KW"/>
</dbReference>
<evidence type="ECO:0000256" key="2">
    <source>
        <dbReference type="ARBA" id="ARBA00023295"/>
    </source>
</evidence>
<dbReference type="Pfam" id="PF01156">
    <property type="entry name" value="IU_nuc_hydro"/>
    <property type="match status" value="1"/>
</dbReference>
<dbReference type="InterPro" id="IPR036452">
    <property type="entry name" value="Ribo_hydro-like"/>
</dbReference>
<reference evidence="4 5" key="1">
    <citation type="journal article" date="2019" name="Int. J. Syst. Evol. Microbiol.">
        <title>The Global Catalogue of Microorganisms (GCM) 10K type strain sequencing project: providing services to taxonomists for standard genome sequencing and annotation.</title>
        <authorList>
            <consortium name="The Broad Institute Genomics Platform"/>
            <consortium name="The Broad Institute Genome Sequencing Center for Infectious Disease"/>
            <person name="Wu L."/>
            <person name="Ma J."/>
        </authorList>
    </citation>
    <scope>NUCLEOTIDE SEQUENCE [LARGE SCALE GENOMIC DNA]</scope>
    <source>
        <strain evidence="4 5">JCM 16117</strain>
    </source>
</reference>
<evidence type="ECO:0000313" key="4">
    <source>
        <dbReference type="EMBL" id="GAA2249910.1"/>
    </source>
</evidence>
<keyword evidence="2" id="KW-0326">Glycosidase</keyword>
<dbReference type="SUPFAM" id="SSF53590">
    <property type="entry name" value="Nucleoside hydrolase"/>
    <property type="match status" value="1"/>
</dbReference>
<evidence type="ECO:0000313" key="5">
    <source>
        <dbReference type="Proteomes" id="UP001500929"/>
    </source>
</evidence>
<dbReference type="Proteomes" id="UP001500929">
    <property type="component" value="Unassembled WGS sequence"/>
</dbReference>
<organism evidence="4 5">
    <name type="scientific">Herbiconiux moechotypicola</name>
    <dbReference type="NCBI Taxonomy" id="637393"/>
    <lineage>
        <taxon>Bacteria</taxon>
        <taxon>Bacillati</taxon>
        <taxon>Actinomycetota</taxon>
        <taxon>Actinomycetes</taxon>
        <taxon>Micrococcales</taxon>
        <taxon>Microbacteriaceae</taxon>
        <taxon>Herbiconiux</taxon>
    </lineage>
</organism>
<protein>
    <submittedName>
        <fullName evidence="4">Nucleoside hydrolase</fullName>
    </submittedName>
</protein>
<proteinExistence type="predicted"/>
<evidence type="ECO:0000256" key="1">
    <source>
        <dbReference type="ARBA" id="ARBA00022801"/>
    </source>
</evidence>
<feature type="domain" description="Inosine/uridine-preferring nucleoside hydrolase" evidence="3">
    <location>
        <begin position="3"/>
        <end position="308"/>
    </location>
</feature>
<keyword evidence="5" id="KW-1185">Reference proteome</keyword>
<dbReference type="PANTHER" id="PTHR12304">
    <property type="entry name" value="INOSINE-URIDINE PREFERRING NUCLEOSIDE HYDROLASE"/>
    <property type="match status" value="1"/>
</dbReference>